<evidence type="ECO:0000256" key="1">
    <source>
        <dbReference type="ARBA" id="ARBA00000971"/>
    </source>
</evidence>
<evidence type="ECO:0000256" key="4">
    <source>
        <dbReference type="ARBA" id="ARBA00023235"/>
    </source>
</evidence>
<dbReference type="GO" id="GO:0005737">
    <property type="term" value="C:cytoplasm"/>
    <property type="evidence" value="ECO:0007669"/>
    <property type="project" value="TreeGrafter"/>
</dbReference>
<keyword evidence="3 5" id="KW-0697">Rotamase</keyword>
<feature type="domain" description="PPIase cyclophilin-type" evidence="6">
    <location>
        <begin position="34"/>
        <end position="190"/>
    </location>
</feature>
<evidence type="ECO:0000259" key="6">
    <source>
        <dbReference type="PROSITE" id="PS50072"/>
    </source>
</evidence>
<dbReference type="FunFam" id="2.40.100.10:FF:000001">
    <property type="entry name" value="Peptidyl-prolyl cis-trans isomerase"/>
    <property type="match status" value="1"/>
</dbReference>
<dbReference type="InterPro" id="IPR029000">
    <property type="entry name" value="Cyclophilin-like_dom_sf"/>
</dbReference>
<keyword evidence="4 5" id="KW-0413">Isomerase</keyword>
<gene>
    <name evidence="7" type="ORF">MGAL_10B044806</name>
</gene>
<comment type="caution">
    <text evidence="7">The sequence shown here is derived from an EMBL/GenBank/DDBJ whole genome shotgun (WGS) entry which is preliminary data.</text>
</comment>
<proteinExistence type="inferred from homology"/>
<dbReference type="AlphaFoldDB" id="A0A8B6FTW5"/>
<comment type="catalytic activity">
    <reaction evidence="1 5">
        <text>[protein]-peptidylproline (omega=180) = [protein]-peptidylproline (omega=0)</text>
        <dbReference type="Rhea" id="RHEA:16237"/>
        <dbReference type="Rhea" id="RHEA-COMP:10747"/>
        <dbReference type="Rhea" id="RHEA-COMP:10748"/>
        <dbReference type="ChEBI" id="CHEBI:83833"/>
        <dbReference type="ChEBI" id="CHEBI:83834"/>
        <dbReference type="EC" id="5.2.1.8"/>
    </reaction>
</comment>
<keyword evidence="8" id="KW-1185">Reference proteome</keyword>
<dbReference type="OrthoDB" id="193499at2759"/>
<evidence type="ECO:0000256" key="3">
    <source>
        <dbReference type="ARBA" id="ARBA00023110"/>
    </source>
</evidence>
<reference evidence="7" key="1">
    <citation type="submission" date="2018-11" db="EMBL/GenBank/DDBJ databases">
        <authorList>
            <person name="Alioto T."/>
            <person name="Alioto T."/>
        </authorList>
    </citation>
    <scope>NUCLEOTIDE SEQUENCE</scope>
</reference>
<organism evidence="7 8">
    <name type="scientific">Mytilus galloprovincialis</name>
    <name type="common">Mediterranean mussel</name>
    <dbReference type="NCBI Taxonomy" id="29158"/>
    <lineage>
        <taxon>Eukaryota</taxon>
        <taxon>Metazoa</taxon>
        <taxon>Spiralia</taxon>
        <taxon>Lophotrochozoa</taxon>
        <taxon>Mollusca</taxon>
        <taxon>Bivalvia</taxon>
        <taxon>Autobranchia</taxon>
        <taxon>Pteriomorphia</taxon>
        <taxon>Mytilida</taxon>
        <taxon>Mytiloidea</taxon>
        <taxon>Mytilidae</taxon>
        <taxon>Mytilinae</taxon>
        <taxon>Mytilus</taxon>
    </lineage>
</organism>
<dbReference type="EMBL" id="UYJE01007298">
    <property type="protein sequence ID" value="VDI53424.1"/>
    <property type="molecule type" value="Genomic_DNA"/>
</dbReference>
<dbReference type="GO" id="GO:0006457">
    <property type="term" value="P:protein folding"/>
    <property type="evidence" value="ECO:0007669"/>
    <property type="project" value="InterPro"/>
</dbReference>
<dbReference type="PROSITE" id="PS50072">
    <property type="entry name" value="CSA_PPIASE_2"/>
    <property type="match status" value="1"/>
</dbReference>
<comment type="function">
    <text evidence="5">PPIases accelerate the folding of proteins. It catalyzes the cis-trans isomerization of proline imidic peptide bonds in oligopeptides.</text>
</comment>
<dbReference type="PRINTS" id="PR00153">
    <property type="entry name" value="CSAPPISMRASE"/>
</dbReference>
<evidence type="ECO:0000256" key="5">
    <source>
        <dbReference type="RuleBase" id="RU363019"/>
    </source>
</evidence>
<dbReference type="InterPro" id="IPR020892">
    <property type="entry name" value="Cyclophilin-type_PPIase_CS"/>
</dbReference>
<comment type="similarity">
    <text evidence="5">Belongs to the cyclophilin-type PPIase family.</text>
</comment>
<dbReference type="EC" id="5.2.1.8" evidence="5"/>
<evidence type="ECO:0000313" key="8">
    <source>
        <dbReference type="Proteomes" id="UP000596742"/>
    </source>
</evidence>
<name>A0A8B6FTW5_MYTGA</name>
<dbReference type="Pfam" id="PF00160">
    <property type="entry name" value="Pro_isomerase"/>
    <property type="match status" value="1"/>
</dbReference>
<dbReference type="GO" id="GO:0003755">
    <property type="term" value="F:peptidyl-prolyl cis-trans isomerase activity"/>
    <property type="evidence" value="ECO:0007669"/>
    <property type="project" value="UniProtKB-UniRule"/>
</dbReference>
<keyword evidence="2" id="KW-0732">Signal</keyword>
<dbReference type="GO" id="GO:0016018">
    <property type="term" value="F:cyclosporin A binding"/>
    <property type="evidence" value="ECO:0007669"/>
    <property type="project" value="TreeGrafter"/>
</dbReference>
<dbReference type="Proteomes" id="UP000596742">
    <property type="component" value="Unassembled WGS sequence"/>
</dbReference>
<dbReference type="PANTHER" id="PTHR11071">
    <property type="entry name" value="PEPTIDYL-PROLYL CIS-TRANS ISOMERASE"/>
    <property type="match status" value="1"/>
</dbReference>
<protein>
    <recommendedName>
        <fullName evidence="5">Peptidyl-prolyl cis-trans isomerase</fullName>
        <shortName evidence="5">PPIase</shortName>
        <ecNumber evidence="5">5.2.1.8</ecNumber>
    </recommendedName>
</protein>
<evidence type="ECO:0000256" key="2">
    <source>
        <dbReference type="ARBA" id="ARBA00022729"/>
    </source>
</evidence>
<dbReference type="Gene3D" id="2.40.100.10">
    <property type="entry name" value="Cyclophilin-like"/>
    <property type="match status" value="1"/>
</dbReference>
<dbReference type="PROSITE" id="PS00170">
    <property type="entry name" value="CSA_PPIASE_1"/>
    <property type="match status" value="1"/>
</dbReference>
<dbReference type="SUPFAM" id="SSF50891">
    <property type="entry name" value="Cyclophilin-like"/>
    <property type="match status" value="1"/>
</dbReference>
<dbReference type="InterPro" id="IPR002130">
    <property type="entry name" value="Cyclophilin-type_PPIase_dom"/>
</dbReference>
<accession>A0A8B6FTW5</accession>
<evidence type="ECO:0000313" key="7">
    <source>
        <dbReference type="EMBL" id="VDI53424.1"/>
    </source>
</evidence>
<sequence length="209" mass="23322">MCSKQFKLRIQMQYLINFIALSLAGNLTVTKKVFFDVSIDGKPQGRIVMGLFGNTVPKTVENFVALTTHSKGYGYKGSKFHRVIEDFMIQGGDYELGTGYGGKSIYGEFFPDENFNVNHYGPGWLSMATMGKDTNGSQFFITAKKTSWLDGKHVVFGKVLEGMKVVRKIESQKTEEEKPLTDIVITDCGLITKPFKPYEETAEGVPDTV</sequence>
<dbReference type="PANTHER" id="PTHR11071:SF11">
    <property type="entry name" value="PEPTIDYL-PROLYL CIS-TRANS ISOMERASE C"/>
    <property type="match status" value="1"/>
</dbReference>